<evidence type="ECO:0000256" key="5">
    <source>
        <dbReference type="ARBA" id="ARBA00022801"/>
    </source>
</evidence>
<evidence type="ECO:0000256" key="1">
    <source>
        <dbReference type="ARBA" id="ARBA00001936"/>
    </source>
</evidence>
<dbReference type="InterPro" id="IPR001932">
    <property type="entry name" value="PPM-type_phosphatase-like_dom"/>
</dbReference>
<sequence length="614" mass="67973">MGSYASEPKVDKESLDEYNDRLNCGASSMQGWRVSQEDAHNCLLDFDTNTSFFAVYDGHGGHEVAHYCSQKLPEYIKNTNAYKEGNIETALEEGFLGFDQTITTPEVIAVLKEIAEVEDDEEDGDDVENVENLYEEAAMPIEQVIEKYTSNLVNPAIMNLKKGEKAPKSPYLKAKKENGTDEAPSSSDIESKTSSSTEEAGTSSTISNDASSSSNEGEKAVDNQECDSSKSDEKPNDDKQKIPEIKISVMDDKVEAENEVSPQKGSAEIKKTETLSNGDISQEKVSETDIQENGEATPKGKGKAKMKRLTPVAVRVSPRTKQSPNLLYKKLLDFGGCEEEDSEDEEDITFEAEENSSDDEENVTNSHLEEGSEDSSIEEEEDDDSLENDDEDDDDMEFTNNMKVGPGSDSGCTAVVAVLKDEKLWVANAGDSRCVVCRKGKAIEMSFDHKPEDEPERNRIVKAGGRVTMDGRVNNGLNLSRAIGDHAYKLNTELGPREQMITALPDIKTLELNLEEDEFMILACDGIWNFMSSQEVVDFIRPKIQENREKLSSICEELFDHCLAPNTMGDGTGCDNMTAIIIQFKPNKKRPASPEKTDDSHKRVKTDIESENKV</sequence>
<evidence type="ECO:0000313" key="13">
    <source>
        <dbReference type="Proteomes" id="UP001516400"/>
    </source>
</evidence>
<feature type="region of interest" description="Disordered" evidence="10">
    <location>
        <begin position="586"/>
        <end position="614"/>
    </location>
</feature>
<keyword evidence="13" id="KW-1185">Reference proteome</keyword>
<keyword evidence="6" id="KW-0460">Magnesium</keyword>
<evidence type="ECO:0000256" key="10">
    <source>
        <dbReference type="SAM" id="MobiDB-lite"/>
    </source>
</evidence>
<keyword evidence="5 9" id="KW-0378">Hydrolase</keyword>
<dbReference type="GO" id="GO:0004722">
    <property type="term" value="F:protein serine/threonine phosphatase activity"/>
    <property type="evidence" value="ECO:0007669"/>
    <property type="project" value="UniProtKB-EC"/>
</dbReference>
<evidence type="ECO:0000256" key="2">
    <source>
        <dbReference type="ARBA" id="ARBA00006702"/>
    </source>
</evidence>
<dbReference type="CDD" id="cd00143">
    <property type="entry name" value="PP2Cc"/>
    <property type="match status" value="2"/>
</dbReference>
<feature type="domain" description="PPM-type phosphatase" evidence="11">
    <location>
        <begin position="23"/>
        <end position="584"/>
    </location>
</feature>
<feature type="compositionally biased region" description="Basic and acidic residues" evidence="10">
    <location>
        <begin position="592"/>
        <end position="614"/>
    </location>
</feature>
<evidence type="ECO:0000256" key="9">
    <source>
        <dbReference type="RuleBase" id="RU003465"/>
    </source>
</evidence>
<feature type="compositionally biased region" description="Acidic residues" evidence="10">
    <location>
        <begin position="337"/>
        <end position="362"/>
    </location>
</feature>
<dbReference type="InterPro" id="IPR015655">
    <property type="entry name" value="PP2C"/>
</dbReference>
<dbReference type="InterPro" id="IPR000222">
    <property type="entry name" value="PP2C_BS"/>
</dbReference>
<comment type="cofactor">
    <cofactor evidence="1">
        <name>Mn(2+)</name>
        <dbReference type="ChEBI" id="CHEBI:29035"/>
    </cofactor>
</comment>
<dbReference type="EC" id="3.1.3.16" evidence="3"/>
<feature type="compositionally biased region" description="Low complexity" evidence="10">
    <location>
        <begin position="185"/>
        <end position="214"/>
    </location>
</feature>
<dbReference type="EMBL" id="JABFTP020000021">
    <property type="protein sequence ID" value="KAL3269981.1"/>
    <property type="molecule type" value="Genomic_DNA"/>
</dbReference>
<keyword evidence="7 9" id="KW-0904">Protein phosphatase</keyword>
<gene>
    <name evidence="12" type="ORF">HHI36_009036</name>
</gene>
<feature type="region of interest" description="Disordered" evidence="10">
    <location>
        <begin position="165"/>
        <end position="322"/>
    </location>
</feature>
<proteinExistence type="inferred from homology"/>
<evidence type="ECO:0000256" key="7">
    <source>
        <dbReference type="ARBA" id="ARBA00022912"/>
    </source>
</evidence>
<evidence type="ECO:0000259" key="11">
    <source>
        <dbReference type="PROSITE" id="PS51746"/>
    </source>
</evidence>
<dbReference type="PANTHER" id="PTHR13832:SF803">
    <property type="entry name" value="PROTEIN PHOSPHATASE 1G"/>
    <property type="match status" value="1"/>
</dbReference>
<dbReference type="AlphaFoldDB" id="A0ABD2MV21"/>
<evidence type="ECO:0000313" key="12">
    <source>
        <dbReference type="EMBL" id="KAL3269981.1"/>
    </source>
</evidence>
<accession>A0ABD2MV21</accession>
<dbReference type="PANTHER" id="PTHR13832">
    <property type="entry name" value="PROTEIN PHOSPHATASE 2C"/>
    <property type="match status" value="1"/>
</dbReference>
<dbReference type="SUPFAM" id="SSF81606">
    <property type="entry name" value="PP2C-like"/>
    <property type="match status" value="2"/>
</dbReference>
<reference evidence="12 13" key="1">
    <citation type="journal article" date="2021" name="BMC Biol.">
        <title>Horizontally acquired antibacterial genes associated with adaptive radiation of ladybird beetles.</title>
        <authorList>
            <person name="Li H.S."/>
            <person name="Tang X.F."/>
            <person name="Huang Y.H."/>
            <person name="Xu Z.Y."/>
            <person name="Chen M.L."/>
            <person name="Du X.Y."/>
            <person name="Qiu B.Y."/>
            <person name="Chen P.T."/>
            <person name="Zhang W."/>
            <person name="Slipinski A."/>
            <person name="Escalona H.E."/>
            <person name="Waterhouse R.M."/>
            <person name="Zwick A."/>
            <person name="Pang H."/>
        </authorList>
    </citation>
    <scope>NUCLEOTIDE SEQUENCE [LARGE SCALE GENOMIC DNA]</scope>
    <source>
        <strain evidence="12">SYSU2018</strain>
    </source>
</reference>
<dbReference type="InterPro" id="IPR036457">
    <property type="entry name" value="PPM-type-like_dom_sf"/>
</dbReference>
<dbReference type="GO" id="GO:0046872">
    <property type="term" value="F:metal ion binding"/>
    <property type="evidence" value="ECO:0007669"/>
    <property type="project" value="UniProtKB-KW"/>
</dbReference>
<keyword evidence="4" id="KW-0479">Metal-binding</keyword>
<evidence type="ECO:0000256" key="8">
    <source>
        <dbReference type="ARBA" id="ARBA00023211"/>
    </source>
</evidence>
<keyword evidence="8" id="KW-0464">Manganese</keyword>
<dbReference type="PROSITE" id="PS51746">
    <property type="entry name" value="PPM_2"/>
    <property type="match status" value="1"/>
</dbReference>
<protein>
    <recommendedName>
        <fullName evidence="3">protein-serine/threonine phosphatase</fullName>
        <ecNumber evidence="3">3.1.3.16</ecNumber>
    </recommendedName>
</protein>
<evidence type="ECO:0000256" key="6">
    <source>
        <dbReference type="ARBA" id="ARBA00022842"/>
    </source>
</evidence>
<comment type="caution">
    <text evidence="12">The sequence shown here is derived from an EMBL/GenBank/DDBJ whole genome shotgun (WGS) entry which is preliminary data.</text>
</comment>
<name>A0ABD2MV21_9CUCU</name>
<comment type="similarity">
    <text evidence="2 9">Belongs to the PP2C family.</text>
</comment>
<feature type="region of interest" description="Disordered" evidence="10">
    <location>
        <begin position="337"/>
        <end position="407"/>
    </location>
</feature>
<feature type="compositionally biased region" description="Acidic residues" evidence="10">
    <location>
        <begin position="371"/>
        <end position="397"/>
    </location>
</feature>
<dbReference type="Proteomes" id="UP001516400">
    <property type="component" value="Unassembled WGS sequence"/>
</dbReference>
<evidence type="ECO:0000256" key="4">
    <source>
        <dbReference type="ARBA" id="ARBA00022723"/>
    </source>
</evidence>
<dbReference type="SMART" id="SM00332">
    <property type="entry name" value="PP2Cc"/>
    <property type="match status" value="1"/>
</dbReference>
<organism evidence="12 13">
    <name type="scientific">Cryptolaemus montrouzieri</name>
    <dbReference type="NCBI Taxonomy" id="559131"/>
    <lineage>
        <taxon>Eukaryota</taxon>
        <taxon>Metazoa</taxon>
        <taxon>Ecdysozoa</taxon>
        <taxon>Arthropoda</taxon>
        <taxon>Hexapoda</taxon>
        <taxon>Insecta</taxon>
        <taxon>Pterygota</taxon>
        <taxon>Neoptera</taxon>
        <taxon>Endopterygota</taxon>
        <taxon>Coleoptera</taxon>
        <taxon>Polyphaga</taxon>
        <taxon>Cucujiformia</taxon>
        <taxon>Coccinelloidea</taxon>
        <taxon>Coccinellidae</taxon>
        <taxon>Scymninae</taxon>
        <taxon>Scymnini</taxon>
        <taxon>Cryptolaemus</taxon>
    </lineage>
</organism>
<feature type="compositionally biased region" description="Basic and acidic residues" evidence="10">
    <location>
        <begin position="216"/>
        <end position="256"/>
    </location>
</feature>
<evidence type="ECO:0000256" key="3">
    <source>
        <dbReference type="ARBA" id="ARBA00013081"/>
    </source>
</evidence>
<dbReference type="PROSITE" id="PS01032">
    <property type="entry name" value="PPM_1"/>
    <property type="match status" value="1"/>
</dbReference>
<dbReference type="Gene3D" id="3.60.40.10">
    <property type="entry name" value="PPM-type phosphatase domain"/>
    <property type="match status" value="2"/>
</dbReference>
<dbReference type="Pfam" id="PF00481">
    <property type="entry name" value="PP2C"/>
    <property type="match status" value="2"/>
</dbReference>